<dbReference type="InterPro" id="IPR040612">
    <property type="entry name" value="ArsA_HSP20-like"/>
</dbReference>
<evidence type="ECO:0000256" key="1">
    <source>
        <dbReference type="ARBA" id="ARBA00011040"/>
    </source>
</evidence>
<comment type="function">
    <text evidence="7">Anion-transporting ATPase. Catalyzes the extrusion of arsenite.</text>
</comment>
<dbReference type="InterPro" id="IPR025723">
    <property type="entry name" value="ArsA/GET3_ATPase-like"/>
</dbReference>
<proteinExistence type="inferred from homology"/>
<evidence type="ECO:0000313" key="12">
    <source>
        <dbReference type="EMBL" id="QIN79030.1"/>
    </source>
</evidence>
<feature type="region of interest" description="Disordered" evidence="9">
    <location>
        <begin position="82"/>
        <end position="125"/>
    </location>
</feature>
<protein>
    <recommendedName>
        <fullName evidence="8">arsenite-transporting ATPase</fullName>
        <ecNumber evidence="8">7.3.2.7</ecNumber>
    </recommendedName>
</protein>
<evidence type="ECO:0000259" key="10">
    <source>
        <dbReference type="Pfam" id="PF02374"/>
    </source>
</evidence>
<keyword evidence="2" id="KW-0547">Nucleotide-binding</keyword>
<dbReference type="Proteomes" id="UP000502706">
    <property type="component" value="Chromosome"/>
</dbReference>
<evidence type="ECO:0000256" key="3">
    <source>
        <dbReference type="ARBA" id="ARBA00022840"/>
    </source>
</evidence>
<evidence type="ECO:0000256" key="4">
    <source>
        <dbReference type="ARBA" id="ARBA00022849"/>
    </source>
</evidence>
<dbReference type="EC" id="7.3.2.7" evidence="8"/>
<dbReference type="AlphaFoldDB" id="A0A6G8PXW6"/>
<dbReference type="GO" id="GO:0016887">
    <property type="term" value="F:ATP hydrolysis activity"/>
    <property type="evidence" value="ECO:0007669"/>
    <property type="project" value="InterPro"/>
</dbReference>
<evidence type="ECO:0000256" key="2">
    <source>
        <dbReference type="ARBA" id="ARBA00022741"/>
    </source>
</evidence>
<dbReference type="EMBL" id="CP045121">
    <property type="protein sequence ID" value="QIN79030.1"/>
    <property type="molecule type" value="Genomic_DNA"/>
</dbReference>
<evidence type="ECO:0000256" key="7">
    <source>
        <dbReference type="ARBA" id="ARBA00059736"/>
    </source>
</evidence>
<dbReference type="SUPFAM" id="SSF52540">
    <property type="entry name" value="P-loop containing nucleoside triphosphate hydrolases"/>
    <property type="match status" value="1"/>
</dbReference>
<keyword evidence="13" id="KW-1185">Reference proteome</keyword>
<keyword evidence="4" id="KW-0059">Arsenical resistance</keyword>
<dbReference type="Pfam" id="PF02374">
    <property type="entry name" value="ArsA_ATPase"/>
    <property type="match status" value="1"/>
</dbReference>
<keyword evidence="3" id="KW-0067">ATP-binding</keyword>
<organism evidence="12 13">
    <name type="scientific">Rubrobacter marinus</name>
    <dbReference type="NCBI Taxonomy" id="2653852"/>
    <lineage>
        <taxon>Bacteria</taxon>
        <taxon>Bacillati</taxon>
        <taxon>Actinomycetota</taxon>
        <taxon>Rubrobacteria</taxon>
        <taxon>Rubrobacterales</taxon>
        <taxon>Rubrobacteraceae</taxon>
        <taxon>Rubrobacter</taxon>
    </lineage>
</organism>
<feature type="domain" description="ArsA/GET3 Anion-transporting ATPase-like" evidence="10">
    <location>
        <begin position="129"/>
        <end position="431"/>
    </location>
</feature>
<gene>
    <name evidence="12" type="ORF">GBA65_11415</name>
</gene>
<dbReference type="PANTHER" id="PTHR10803:SF3">
    <property type="entry name" value="ATPASE GET3"/>
    <property type="match status" value="1"/>
</dbReference>
<dbReference type="Gene3D" id="3.40.50.300">
    <property type="entry name" value="P-loop containing nucleotide triphosphate hydrolases"/>
    <property type="match status" value="1"/>
</dbReference>
<sequence length="510" mass="55897">MDPGARAAGAGVRRVLFEPDQPAARAAAGRRAGDRRALAGVLDPRGGPHGRADAYVGDQPAVPAARRLSRWPGALAPLEDAQHARGAGLPQDRAAPQVRRRGRVPRPRGLPRPPHGGHRRAGSSAERLRTVLYTGKGGVGKTSVAAATAVKAAASGKKVLVMSTDPAHSLSDAFDEPVGPEPREMAEGLFAQEMDQGTMIQEHWAEIQEYMTTLFEWQGTEALAAEELAMLPGMDEIFGLLMVRRHHEEGLYDALVVDAAPTGETLRLLSLPDQMGWYVEKIFPVQRSAAKLVRPFARRARTKALPPLPEDSFFGALQRFYDAVASVGEVLTDPEQTSVRLVTNAEKMVVAESRRAYTYLNLYDYAVDAVVVNRLLPDEVSDPYFERWRESQGRHLRSIEEAFSPLPIFKARLFEREMYGVEALSALAEEIFGGEDPLRRYFRGAAHDIVKADGGYEVILNLPLLEKGSVDLSKKGAELSVRVGGYRRSVLLPDSMVRLRAAGRAWRATS</sequence>
<comment type="similarity">
    <text evidence="1">Belongs to the arsA ATPase family.</text>
</comment>
<dbReference type="GO" id="GO:0005524">
    <property type="term" value="F:ATP binding"/>
    <property type="evidence" value="ECO:0007669"/>
    <property type="project" value="UniProtKB-KW"/>
</dbReference>
<evidence type="ECO:0000313" key="13">
    <source>
        <dbReference type="Proteomes" id="UP000502706"/>
    </source>
</evidence>
<dbReference type="InterPro" id="IPR027417">
    <property type="entry name" value="P-loop_NTPase"/>
</dbReference>
<dbReference type="Pfam" id="PF17886">
    <property type="entry name" value="ArsA_HSP20"/>
    <property type="match status" value="1"/>
</dbReference>
<accession>A0A6G8PXW6</accession>
<dbReference type="KEGG" id="rmar:GBA65_11415"/>
<feature type="domain" description="ArsA HSP20-like" evidence="11">
    <location>
        <begin position="453"/>
        <end position="501"/>
    </location>
</feature>
<feature type="region of interest" description="Disordered" evidence="9">
    <location>
        <begin position="20"/>
        <end position="58"/>
    </location>
</feature>
<dbReference type="Gene3D" id="2.60.40.790">
    <property type="match status" value="1"/>
</dbReference>
<evidence type="ECO:0000259" key="11">
    <source>
        <dbReference type="Pfam" id="PF17886"/>
    </source>
</evidence>
<dbReference type="InterPro" id="IPR016300">
    <property type="entry name" value="ATPase_ArsA/GET3"/>
</dbReference>
<dbReference type="GO" id="GO:0015446">
    <property type="term" value="F:ATPase-coupled arsenite transmembrane transporter activity"/>
    <property type="evidence" value="ECO:0007669"/>
    <property type="project" value="UniProtKB-EC"/>
</dbReference>
<reference evidence="12 13" key="1">
    <citation type="submission" date="2019-10" db="EMBL/GenBank/DDBJ databases">
        <title>Rubrobacter sp nov SCSIO 52915 isolated from a deep-sea sediment in the South China Sea.</title>
        <authorList>
            <person name="Chen R.W."/>
        </authorList>
    </citation>
    <scope>NUCLEOTIDE SEQUENCE [LARGE SCALE GENOMIC DNA]</scope>
    <source>
        <strain evidence="12 13">SCSIO 52915</strain>
    </source>
</reference>
<evidence type="ECO:0000256" key="6">
    <source>
        <dbReference type="ARBA" id="ARBA00052296"/>
    </source>
</evidence>
<dbReference type="NCBIfam" id="TIGR00345">
    <property type="entry name" value="GET3_arsA_TRC40"/>
    <property type="match status" value="1"/>
</dbReference>
<dbReference type="InterPro" id="IPR008978">
    <property type="entry name" value="HSP20-like_chaperone"/>
</dbReference>
<comment type="catalytic activity">
    <reaction evidence="6">
        <text>arsenite(in) + ATP + H2O = arsenite(out) + ADP + phosphate + H(+)</text>
        <dbReference type="Rhea" id="RHEA:11348"/>
        <dbReference type="ChEBI" id="CHEBI:15377"/>
        <dbReference type="ChEBI" id="CHEBI:15378"/>
        <dbReference type="ChEBI" id="CHEBI:29242"/>
        <dbReference type="ChEBI" id="CHEBI:30616"/>
        <dbReference type="ChEBI" id="CHEBI:43474"/>
        <dbReference type="ChEBI" id="CHEBI:456216"/>
        <dbReference type="EC" id="7.3.2.7"/>
    </reaction>
</comment>
<dbReference type="CDD" id="cd02035">
    <property type="entry name" value="ArsA"/>
    <property type="match status" value="1"/>
</dbReference>
<dbReference type="PANTHER" id="PTHR10803">
    <property type="entry name" value="ARSENICAL PUMP-DRIVING ATPASE ARSENITE-TRANSLOCATING ATPASE"/>
    <property type="match status" value="1"/>
</dbReference>
<keyword evidence="5" id="KW-1278">Translocase</keyword>
<evidence type="ECO:0000256" key="8">
    <source>
        <dbReference type="ARBA" id="ARBA00066752"/>
    </source>
</evidence>
<evidence type="ECO:0000256" key="9">
    <source>
        <dbReference type="SAM" id="MobiDB-lite"/>
    </source>
</evidence>
<name>A0A6G8PXW6_9ACTN</name>
<evidence type="ECO:0000256" key="5">
    <source>
        <dbReference type="ARBA" id="ARBA00022967"/>
    </source>
</evidence>
<dbReference type="FunFam" id="3.40.50.300:FF:001801">
    <property type="entry name" value="Putative arsenical pump-driving ATPase"/>
    <property type="match status" value="1"/>
</dbReference>